<name>A0A7W2HFB0_9ACTN</name>
<evidence type="ECO:0000313" key="1">
    <source>
        <dbReference type="EMBL" id="MBA4861778.1"/>
    </source>
</evidence>
<keyword evidence="2" id="KW-1185">Reference proteome</keyword>
<dbReference type="AlphaFoldDB" id="A0A7W2HFB0"/>
<accession>A0A7W2HFB0</accession>
<dbReference type="Proteomes" id="UP000586976">
    <property type="component" value="Unassembled WGS sequence"/>
</dbReference>
<evidence type="ECO:0000313" key="2">
    <source>
        <dbReference type="Proteomes" id="UP000586976"/>
    </source>
</evidence>
<proteinExistence type="predicted"/>
<dbReference type="RefSeq" id="WP_181863804.1">
    <property type="nucleotide sequence ID" value="NZ_JACEQY010000008.1"/>
</dbReference>
<dbReference type="EMBL" id="JACEQY010000008">
    <property type="protein sequence ID" value="MBA4861778.1"/>
    <property type="molecule type" value="Genomic_DNA"/>
</dbReference>
<gene>
    <name evidence="1" type="ORF">H1V43_10345</name>
</gene>
<reference evidence="1 2" key="1">
    <citation type="submission" date="2020-07" db="EMBL/GenBank/DDBJ databases">
        <title>Streptomyces isolated from Indian soil.</title>
        <authorList>
            <person name="Mandal S."/>
            <person name="Maiti P.K."/>
        </authorList>
    </citation>
    <scope>NUCLEOTIDE SEQUENCE [LARGE SCALE GENOMIC DNA]</scope>
    <source>
        <strain evidence="1 2">PSKA54</strain>
    </source>
</reference>
<organism evidence="1 2">
    <name type="scientific">Streptomyces himalayensis subsp. aureolus</name>
    <dbReference type="NCBI Taxonomy" id="2758039"/>
    <lineage>
        <taxon>Bacteria</taxon>
        <taxon>Bacillati</taxon>
        <taxon>Actinomycetota</taxon>
        <taxon>Actinomycetes</taxon>
        <taxon>Kitasatosporales</taxon>
        <taxon>Streptomycetaceae</taxon>
        <taxon>Streptomyces</taxon>
        <taxon>Streptomyces himalayensis</taxon>
    </lineage>
</organism>
<sequence>MTGGPGDEAREPLEDEYAEAFAEWDGTEDAVLWDRFVADGLDDDEGWAP</sequence>
<protein>
    <submittedName>
        <fullName evidence="1">Uncharacterized protein</fullName>
    </submittedName>
</protein>
<comment type="caution">
    <text evidence="1">The sequence shown here is derived from an EMBL/GenBank/DDBJ whole genome shotgun (WGS) entry which is preliminary data.</text>
</comment>